<organism evidence="12 13">
    <name type="scientific">Pycnococcus provasolii</name>
    <dbReference type="NCBI Taxonomy" id="41880"/>
    <lineage>
        <taxon>Eukaryota</taxon>
        <taxon>Viridiplantae</taxon>
        <taxon>Chlorophyta</taxon>
        <taxon>Pseudoscourfieldiophyceae</taxon>
        <taxon>Pseudoscourfieldiales</taxon>
        <taxon>Pycnococcaceae</taxon>
        <taxon>Pycnococcus</taxon>
    </lineage>
</organism>
<keyword evidence="7 9" id="KW-0676">Redox-active center</keyword>
<dbReference type="GO" id="GO:0045454">
    <property type="term" value="P:cell redox homeostasis"/>
    <property type="evidence" value="ECO:0007669"/>
    <property type="project" value="TreeGrafter"/>
</dbReference>
<name>A0A830HUH4_9CHLO</name>
<feature type="domain" description="Thioredoxin" evidence="11">
    <location>
        <begin position="87"/>
        <end position="250"/>
    </location>
</feature>
<dbReference type="GO" id="GO:0005737">
    <property type="term" value="C:cytoplasm"/>
    <property type="evidence" value="ECO:0007669"/>
    <property type="project" value="TreeGrafter"/>
</dbReference>
<evidence type="ECO:0000256" key="3">
    <source>
        <dbReference type="ARBA" id="ARBA00013016"/>
    </source>
</evidence>
<dbReference type="PROSITE" id="PS51352">
    <property type="entry name" value="THIOREDOXIN_2"/>
    <property type="match status" value="1"/>
</dbReference>
<dbReference type="InterPro" id="IPR036249">
    <property type="entry name" value="Thioredoxin-like_sf"/>
</dbReference>
<evidence type="ECO:0000259" key="11">
    <source>
        <dbReference type="PROSITE" id="PS51352"/>
    </source>
</evidence>
<dbReference type="OrthoDB" id="1882547at2759"/>
<evidence type="ECO:0000256" key="7">
    <source>
        <dbReference type="ARBA" id="ARBA00023284"/>
    </source>
</evidence>
<keyword evidence="6 9" id="KW-0560">Oxidoreductase</keyword>
<evidence type="ECO:0000256" key="5">
    <source>
        <dbReference type="ARBA" id="ARBA00022862"/>
    </source>
</evidence>
<dbReference type="InterPro" id="IPR013766">
    <property type="entry name" value="Thioredoxin_domain"/>
</dbReference>
<keyword evidence="5 9" id="KW-0049">Antioxidant</keyword>
<evidence type="ECO:0000256" key="8">
    <source>
        <dbReference type="PIRSR" id="PIRSR637944-1"/>
    </source>
</evidence>
<comment type="function">
    <text evidence="9">Thiol-specific peroxidase that catalyzes the reduction of hydrogen peroxide and organic hydroperoxides to water and alcohols, respectively. Plays a role in cell protection against oxidative stress by detoxifying peroxides.</text>
</comment>
<evidence type="ECO:0000256" key="6">
    <source>
        <dbReference type="ARBA" id="ARBA00023002"/>
    </source>
</evidence>
<dbReference type="GO" id="GO:0034599">
    <property type="term" value="P:cellular response to oxidative stress"/>
    <property type="evidence" value="ECO:0007669"/>
    <property type="project" value="InterPro"/>
</dbReference>
<keyword evidence="13" id="KW-1185">Reference proteome</keyword>
<evidence type="ECO:0000256" key="4">
    <source>
        <dbReference type="ARBA" id="ARBA00022559"/>
    </source>
</evidence>
<evidence type="ECO:0000256" key="9">
    <source>
        <dbReference type="RuleBase" id="RU366011"/>
    </source>
</evidence>
<dbReference type="Pfam" id="PF08534">
    <property type="entry name" value="Redoxin"/>
    <property type="match status" value="1"/>
</dbReference>
<dbReference type="GO" id="GO:0008379">
    <property type="term" value="F:thioredoxin peroxidase activity"/>
    <property type="evidence" value="ECO:0007669"/>
    <property type="project" value="InterPro"/>
</dbReference>
<dbReference type="AlphaFoldDB" id="A0A830HUH4"/>
<dbReference type="PANTHER" id="PTHR10430">
    <property type="entry name" value="PEROXIREDOXIN"/>
    <property type="match status" value="1"/>
</dbReference>
<comment type="catalytic activity">
    <reaction evidence="1">
        <text>[glutaredoxin]-dithiol + a hydroperoxide = [glutaredoxin]-disulfide + an alcohol + H2O</text>
        <dbReference type="Rhea" id="RHEA:62624"/>
        <dbReference type="Rhea" id="RHEA-COMP:10729"/>
        <dbReference type="Rhea" id="RHEA-COMP:10730"/>
        <dbReference type="ChEBI" id="CHEBI:15377"/>
        <dbReference type="ChEBI" id="CHEBI:29950"/>
        <dbReference type="ChEBI" id="CHEBI:30879"/>
        <dbReference type="ChEBI" id="CHEBI:35924"/>
        <dbReference type="ChEBI" id="CHEBI:50058"/>
        <dbReference type="EC" id="1.11.1.25"/>
    </reaction>
</comment>
<dbReference type="SUPFAM" id="SSF52833">
    <property type="entry name" value="Thioredoxin-like"/>
    <property type="match status" value="1"/>
</dbReference>
<sequence>MSHVMSRSLHASHTSRSRAQVGVCRAALWRTSPQPKARGGNNSSAGRTHQPGGRSFDSAPISAATSSSPPSSSSSEQCEEIVLLKTVQEGDALPDVKLSYFDEDGNMREVTTRELFAGKKVVLFAVPGAFTPTCSTRHLPGFVKLAPTLREKGVDEVACVSVNDAFVMDAWSKSVGTQGEILMLADGSAKLARELGVELDLTDKGLGLRSRRYAMLIDDCVITHLNLEEGGAFTVSSAEDMLKWVDDNLSS</sequence>
<reference evidence="12" key="1">
    <citation type="submission" date="2020-10" db="EMBL/GenBank/DDBJ databases">
        <title>Unveiling of a novel bifunctional photoreceptor, Dualchrome1, isolated from a cosmopolitan green alga.</title>
        <authorList>
            <person name="Suzuki S."/>
            <person name="Kawachi M."/>
        </authorList>
    </citation>
    <scope>NUCLEOTIDE SEQUENCE</scope>
    <source>
        <strain evidence="12">NIES 2893</strain>
    </source>
</reference>
<dbReference type="InterPro" id="IPR013740">
    <property type="entry name" value="Redoxin"/>
</dbReference>
<evidence type="ECO:0000313" key="13">
    <source>
        <dbReference type="Proteomes" id="UP000660262"/>
    </source>
</evidence>
<dbReference type="PANTHER" id="PTHR10430:SF16">
    <property type="entry name" value="PEROXIREDOXIN-5, MITOCHONDRIAL"/>
    <property type="match status" value="1"/>
</dbReference>
<dbReference type="GO" id="GO:0042744">
    <property type="term" value="P:hydrogen peroxide catabolic process"/>
    <property type="evidence" value="ECO:0007669"/>
    <property type="project" value="TreeGrafter"/>
</dbReference>
<dbReference type="FunFam" id="3.40.30.10:FF:000020">
    <property type="entry name" value="Peroxiredoxin"/>
    <property type="match status" value="1"/>
</dbReference>
<dbReference type="InterPro" id="IPR037944">
    <property type="entry name" value="PRX5-like"/>
</dbReference>
<feature type="active site" description="Cysteine sulfenic acid (-SOH) intermediate" evidence="8">
    <location>
        <position position="134"/>
    </location>
</feature>
<dbReference type="Gene3D" id="3.40.30.10">
    <property type="entry name" value="Glutaredoxin"/>
    <property type="match status" value="1"/>
</dbReference>
<dbReference type="CDD" id="cd03013">
    <property type="entry name" value="PRX5_like"/>
    <property type="match status" value="1"/>
</dbReference>
<gene>
    <name evidence="12" type="ORF">PPROV_000814500</name>
</gene>
<evidence type="ECO:0000313" key="12">
    <source>
        <dbReference type="EMBL" id="GHP09410.1"/>
    </source>
</evidence>
<feature type="region of interest" description="Disordered" evidence="10">
    <location>
        <begin position="30"/>
        <end position="78"/>
    </location>
</feature>
<evidence type="ECO:0000256" key="1">
    <source>
        <dbReference type="ARBA" id="ARBA00001711"/>
    </source>
</evidence>
<comment type="caution">
    <text evidence="12">The sequence shown here is derived from an EMBL/GenBank/DDBJ whole genome shotgun (WGS) entry which is preliminary data.</text>
</comment>
<protein>
    <recommendedName>
        <fullName evidence="3 9">Glutaredoxin-dependent peroxiredoxin</fullName>
        <ecNumber evidence="3 9">1.11.1.25</ecNumber>
    </recommendedName>
</protein>
<proteinExistence type="inferred from homology"/>
<evidence type="ECO:0000256" key="10">
    <source>
        <dbReference type="SAM" id="MobiDB-lite"/>
    </source>
</evidence>
<keyword evidence="4 9" id="KW-0575">Peroxidase</keyword>
<comment type="similarity">
    <text evidence="2 9">Belongs to the peroxiredoxin family. Prx5 subfamily.</text>
</comment>
<dbReference type="EMBL" id="BNJQ01000024">
    <property type="protein sequence ID" value="GHP09410.1"/>
    <property type="molecule type" value="Genomic_DNA"/>
</dbReference>
<dbReference type="Proteomes" id="UP000660262">
    <property type="component" value="Unassembled WGS sequence"/>
</dbReference>
<evidence type="ECO:0000256" key="2">
    <source>
        <dbReference type="ARBA" id="ARBA00010505"/>
    </source>
</evidence>
<dbReference type="EC" id="1.11.1.25" evidence="3 9"/>
<feature type="compositionally biased region" description="Low complexity" evidence="10">
    <location>
        <begin position="58"/>
        <end position="75"/>
    </location>
</feature>
<accession>A0A830HUH4</accession>